<evidence type="ECO:0000259" key="2">
    <source>
        <dbReference type="Pfam" id="PF24102"/>
    </source>
</evidence>
<reference evidence="3" key="1">
    <citation type="submission" date="2022-07" db="EMBL/GenBank/DDBJ databases">
        <title>Draft genome sequence of Zalerion maritima ATCC 34329, a (micro)plastics degrading marine fungus.</title>
        <authorList>
            <person name="Paco A."/>
            <person name="Goncalves M.F.M."/>
            <person name="Rocha-Santos T.A.P."/>
            <person name="Alves A."/>
        </authorList>
    </citation>
    <scope>NUCLEOTIDE SEQUENCE</scope>
    <source>
        <strain evidence="3">ATCC 34329</strain>
    </source>
</reference>
<dbReference type="Gene3D" id="3.40.980.10">
    <property type="entry name" value="MoaB/Mog-like domain"/>
    <property type="match status" value="1"/>
</dbReference>
<accession>A0AAD5RGS4</accession>
<dbReference type="InterPro" id="IPR056596">
    <property type="entry name" value="FLAD1_M"/>
</dbReference>
<dbReference type="Pfam" id="PF24102">
    <property type="entry name" value="FLAD1_M"/>
    <property type="match status" value="1"/>
</dbReference>
<feature type="compositionally biased region" description="Basic and acidic residues" evidence="1">
    <location>
        <begin position="353"/>
        <end position="364"/>
    </location>
</feature>
<protein>
    <submittedName>
        <fullName evidence="3">Molybdenum cofactor synthesis domain-containing protein</fullName>
    </submittedName>
</protein>
<dbReference type="PANTHER" id="PTHR47675">
    <property type="entry name" value="MOLYBDOPTERIN BINDING DOMAIN PROTEIN (AFU_ORTHOLOGUE AFUA_5G11210)"/>
    <property type="match status" value="1"/>
</dbReference>
<gene>
    <name evidence="3" type="ORF">MKZ38_009127</name>
</gene>
<dbReference type="AlphaFoldDB" id="A0AAD5RGS4"/>
<comment type="caution">
    <text evidence="3">The sequence shown here is derived from an EMBL/GenBank/DDBJ whole genome shotgun (WGS) entry which is preliminary data.</text>
</comment>
<dbReference type="GO" id="GO:0047884">
    <property type="term" value="F:FAD diphosphatase activity"/>
    <property type="evidence" value="ECO:0007669"/>
    <property type="project" value="TreeGrafter"/>
</dbReference>
<feature type="compositionally biased region" description="Basic and acidic residues" evidence="1">
    <location>
        <begin position="101"/>
        <end position="111"/>
    </location>
</feature>
<dbReference type="PANTHER" id="PTHR47675:SF1">
    <property type="entry name" value="MOLYBDOPTERIN BINDING DOMAIN PROTEIN (AFU_ORTHOLOGUE AFUA_5G11210)"/>
    <property type="match status" value="1"/>
</dbReference>
<feature type="region of interest" description="Disordered" evidence="1">
    <location>
        <begin position="339"/>
        <end position="364"/>
    </location>
</feature>
<organism evidence="3 4">
    <name type="scientific">Zalerion maritima</name>
    <dbReference type="NCBI Taxonomy" id="339359"/>
    <lineage>
        <taxon>Eukaryota</taxon>
        <taxon>Fungi</taxon>
        <taxon>Dikarya</taxon>
        <taxon>Ascomycota</taxon>
        <taxon>Pezizomycotina</taxon>
        <taxon>Sordariomycetes</taxon>
        <taxon>Lulworthiomycetidae</taxon>
        <taxon>Lulworthiales</taxon>
        <taxon>Lulworthiaceae</taxon>
        <taxon>Zalerion</taxon>
    </lineage>
</organism>
<dbReference type="EMBL" id="JAKWBI020000673">
    <property type="protein sequence ID" value="KAJ2893015.1"/>
    <property type="molecule type" value="Genomic_DNA"/>
</dbReference>
<sequence>MTSSASVSADERNRRTIHTAACLIIGDEVLGGKVSAPDPPGEGASFPTITSKTIRTVDRMTQASLSWQAWSHSIQPHSPCPDIVWWDAVILSIVQPIWEREKQSRGSKEGSEAPTEAVARGSANYLFPGHREEEQSLKRIEVIEDDESEIMEASIAKAFSLPLVLHEDAYARMRKLSKPHPGQPSFSWDEDTPQRTARLRMVRLPFDETRSAEDQVVFPSEDLWVPVAVVNGNIHILPGVPKLFQNLLTNLEPILKSRLAVDPSGNGGGTTRILISTPMPESAVAEYLTELAARVQPKGIKVGSYPRWEKKTNTVTLTGKDPEFLESLVPEVCEKVKGKRIQKEGEDDDDDDKTQQVEEVQKES</sequence>
<name>A0AAD5RGS4_9PEZI</name>
<dbReference type="Proteomes" id="UP001201980">
    <property type="component" value="Unassembled WGS sequence"/>
</dbReference>
<dbReference type="InterPro" id="IPR036425">
    <property type="entry name" value="MoaB/Mog-like_dom_sf"/>
</dbReference>
<proteinExistence type="predicted"/>
<evidence type="ECO:0000256" key="1">
    <source>
        <dbReference type="SAM" id="MobiDB-lite"/>
    </source>
</evidence>
<keyword evidence="4" id="KW-1185">Reference proteome</keyword>
<evidence type="ECO:0000313" key="4">
    <source>
        <dbReference type="Proteomes" id="UP001201980"/>
    </source>
</evidence>
<feature type="domain" description="FAD synthase middle" evidence="2">
    <location>
        <begin position="275"/>
        <end position="343"/>
    </location>
</feature>
<dbReference type="GO" id="GO:0042726">
    <property type="term" value="P:flavin-containing compound metabolic process"/>
    <property type="evidence" value="ECO:0007669"/>
    <property type="project" value="TreeGrafter"/>
</dbReference>
<evidence type="ECO:0000313" key="3">
    <source>
        <dbReference type="EMBL" id="KAJ2893015.1"/>
    </source>
</evidence>
<feature type="region of interest" description="Disordered" evidence="1">
    <location>
        <begin position="101"/>
        <end position="123"/>
    </location>
</feature>